<dbReference type="Proteomes" id="UP001499843">
    <property type="component" value="Unassembled WGS sequence"/>
</dbReference>
<feature type="region of interest" description="Disordered" evidence="1">
    <location>
        <begin position="1"/>
        <end position="31"/>
    </location>
</feature>
<evidence type="ECO:0000313" key="2">
    <source>
        <dbReference type="EMBL" id="GAA2212055.1"/>
    </source>
</evidence>
<proteinExistence type="predicted"/>
<comment type="caution">
    <text evidence="2">The sequence shown here is derived from an EMBL/GenBank/DDBJ whole genome shotgun (WGS) entry which is preliminary data.</text>
</comment>
<evidence type="ECO:0000313" key="3">
    <source>
        <dbReference type="Proteomes" id="UP001499843"/>
    </source>
</evidence>
<dbReference type="EMBL" id="BAAAQX010000024">
    <property type="protein sequence ID" value="GAA2212055.1"/>
    <property type="molecule type" value="Genomic_DNA"/>
</dbReference>
<sequence length="59" mass="6223">MKFAPPVTIHPHPPGRHRHAGMTDDFPRPSGSVLRSVTPGVLVVGRFTDPDGNLVGVAA</sequence>
<name>A0ABN3CRH2_9ACTN</name>
<reference evidence="2 3" key="1">
    <citation type="journal article" date="2019" name="Int. J. Syst. Evol. Microbiol.">
        <title>The Global Catalogue of Microorganisms (GCM) 10K type strain sequencing project: providing services to taxonomists for standard genome sequencing and annotation.</title>
        <authorList>
            <consortium name="The Broad Institute Genomics Platform"/>
            <consortium name="The Broad Institute Genome Sequencing Center for Infectious Disease"/>
            <person name="Wu L."/>
            <person name="Ma J."/>
        </authorList>
    </citation>
    <scope>NUCLEOTIDE SEQUENCE [LARGE SCALE GENOMIC DNA]</scope>
    <source>
        <strain evidence="2 3">JCM 16114</strain>
    </source>
</reference>
<evidence type="ECO:0000256" key="1">
    <source>
        <dbReference type="SAM" id="MobiDB-lite"/>
    </source>
</evidence>
<gene>
    <name evidence="2" type="ORF">GCM10009850_075170</name>
</gene>
<accession>A0ABN3CRH2</accession>
<protein>
    <submittedName>
        <fullName evidence="2">Uncharacterized protein</fullName>
    </submittedName>
</protein>
<organism evidence="2 3">
    <name type="scientific">Nonomuraea monospora</name>
    <dbReference type="NCBI Taxonomy" id="568818"/>
    <lineage>
        <taxon>Bacteria</taxon>
        <taxon>Bacillati</taxon>
        <taxon>Actinomycetota</taxon>
        <taxon>Actinomycetes</taxon>
        <taxon>Streptosporangiales</taxon>
        <taxon>Streptosporangiaceae</taxon>
        <taxon>Nonomuraea</taxon>
    </lineage>
</organism>
<keyword evidence="3" id="KW-1185">Reference proteome</keyword>